<evidence type="ECO:0000313" key="1">
    <source>
        <dbReference type="EMBL" id="KAK1408987.1"/>
    </source>
</evidence>
<proteinExistence type="predicted"/>
<sequence length="70" mass="8315">MIPSHLLDRSEGGCRTRRRRPCGVDVLKKIICKGQFLAEDLPEDDKDDSRRKRQKRRWHCSHRPSILVVY</sequence>
<reference evidence="1" key="1">
    <citation type="journal article" date="2023" name="bioRxiv">
        <title>Improved chromosome-level genome assembly for marigold (Tagetes erecta).</title>
        <authorList>
            <person name="Jiang F."/>
            <person name="Yuan L."/>
            <person name="Wang S."/>
            <person name="Wang H."/>
            <person name="Xu D."/>
            <person name="Wang A."/>
            <person name="Fan W."/>
        </authorList>
    </citation>
    <scope>NUCLEOTIDE SEQUENCE</scope>
    <source>
        <strain evidence="1">WSJ</strain>
        <tissue evidence="1">Leaf</tissue>
    </source>
</reference>
<comment type="caution">
    <text evidence="1">The sequence shown here is derived from an EMBL/GenBank/DDBJ whole genome shotgun (WGS) entry which is preliminary data.</text>
</comment>
<dbReference type="Proteomes" id="UP001229421">
    <property type="component" value="Unassembled WGS sequence"/>
</dbReference>
<evidence type="ECO:0000313" key="2">
    <source>
        <dbReference type="Proteomes" id="UP001229421"/>
    </source>
</evidence>
<gene>
    <name evidence="1" type="ORF">QVD17_41203</name>
</gene>
<protein>
    <submittedName>
        <fullName evidence="1">Uncharacterized protein</fullName>
    </submittedName>
</protein>
<name>A0AAD8JUL5_TARER</name>
<organism evidence="1 2">
    <name type="scientific">Tagetes erecta</name>
    <name type="common">African marigold</name>
    <dbReference type="NCBI Taxonomy" id="13708"/>
    <lineage>
        <taxon>Eukaryota</taxon>
        <taxon>Viridiplantae</taxon>
        <taxon>Streptophyta</taxon>
        <taxon>Embryophyta</taxon>
        <taxon>Tracheophyta</taxon>
        <taxon>Spermatophyta</taxon>
        <taxon>Magnoliopsida</taxon>
        <taxon>eudicotyledons</taxon>
        <taxon>Gunneridae</taxon>
        <taxon>Pentapetalae</taxon>
        <taxon>asterids</taxon>
        <taxon>campanulids</taxon>
        <taxon>Asterales</taxon>
        <taxon>Asteraceae</taxon>
        <taxon>Asteroideae</taxon>
        <taxon>Heliantheae alliance</taxon>
        <taxon>Tageteae</taxon>
        <taxon>Tagetes</taxon>
    </lineage>
</organism>
<keyword evidence="2" id="KW-1185">Reference proteome</keyword>
<dbReference type="EMBL" id="JAUHHV010000011">
    <property type="protein sequence ID" value="KAK1408987.1"/>
    <property type="molecule type" value="Genomic_DNA"/>
</dbReference>
<accession>A0AAD8JUL5</accession>
<dbReference type="AlphaFoldDB" id="A0AAD8JUL5"/>